<feature type="chain" id="PRO_5037056650" description="Outer-membrane lipoprotein LolB" evidence="13">
    <location>
        <begin position="21"/>
        <end position="209"/>
    </location>
</feature>
<dbReference type="Proteomes" id="UP000636453">
    <property type="component" value="Unassembled WGS sequence"/>
</dbReference>
<keyword evidence="10" id="KW-0143">Chaperone</keyword>
<dbReference type="GO" id="GO:0009279">
    <property type="term" value="C:cell outer membrane"/>
    <property type="evidence" value="ECO:0007669"/>
    <property type="project" value="UniProtKB-SubCell"/>
</dbReference>
<dbReference type="NCBIfam" id="TIGR00548">
    <property type="entry name" value="lolB"/>
    <property type="match status" value="1"/>
</dbReference>
<dbReference type="InterPro" id="IPR004565">
    <property type="entry name" value="OM_lipoprot_LolB"/>
</dbReference>
<comment type="subunit">
    <text evidence="3">Monomer.</text>
</comment>
<dbReference type="SUPFAM" id="SSF89392">
    <property type="entry name" value="Prokaryotic lipoproteins and lipoprotein localization factors"/>
    <property type="match status" value="1"/>
</dbReference>
<sequence length="209" mass="21977">MKRWLAPAGIALALAGCTVAPPRPAVPAAQAEAAQQAREAAVRAQADWHLEGRIAVANGRDGGSGRIEWTQQGSRYRIAVSAPVTRQSWRLTGDAAAARIEGLPGGPRESEDPAALLHETTGWPVPVEALAWWVRGARAPGEPAVIEFGPDGLPARIAQDGWTIAYVWPDGAAAPEFPARIEARRDPVRVRLAIDAARLGSAADTASAP</sequence>
<accession>A0A919DHV5</accession>
<evidence type="ECO:0000256" key="13">
    <source>
        <dbReference type="SAM" id="SignalP"/>
    </source>
</evidence>
<evidence type="ECO:0000256" key="5">
    <source>
        <dbReference type="ARBA" id="ARBA00022448"/>
    </source>
</evidence>
<dbReference type="CDD" id="cd16326">
    <property type="entry name" value="LolB"/>
    <property type="match status" value="1"/>
</dbReference>
<feature type="signal peptide" evidence="13">
    <location>
        <begin position="1"/>
        <end position="20"/>
    </location>
</feature>
<dbReference type="Gene3D" id="2.50.20.10">
    <property type="entry name" value="Lipoprotein localisation LolA/LolB/LppX"/>
    <property type="match status" value="1"/>
</dbReference>
<proteinExistence type="inferred from homology"/>
<evidence type="ECO:0000256" key="4">
    <source>
        <dbReference type="ARBA" id="ARBA00016202"/>
    </source>
</evidence>
<evidence type="ECO:0000256" key="6">
    <source>
        <dbReference type="ARBA" id="ARBA00022729"/>
    </source>
</evidence>
<reference evidence="14" key="2">
    <citation type="submission" date="2020-09" db="EMBL/GenBank/DDBJ databases">
        <authorList>
            <person name="Sun Q."/>
            <person name="Kim S."/>
        </authorList>
    </citation>
    <scope>NUCLEOTIDE SEQUENCE</scope>
    <source>
        <strain evidence="14">KCTC 32020</strain>
    </source>
</reference>
<dbReference type="EMBL" id="BNCF01000022">
    <property type="protein sequence ID" value="GHE44151.1"/>
    <property type="molecule type" value="Genomic_DNA"/>
</dbReference>
<dbReference type="InterPro" id="IPR029046">
    <property type="entry name" value="LolA/LolB/LppX"/>
</dbReference>
<name>A0A919DHV5_9GAMM</name>
<comment type="subcellular location">
    <subcellularLocation>
        <location evidence="1">Cell outer membrane</location>
        <topology evidence="1">Lipid-anchor</topology>
    </subcellularLocation>
</comment>
<protein>
    <recommendedName>
        <fullName evidence="4">Outer-membrane lipoprotein LolB</fullName>
    </recommendedName>
</protein>
<evidence type="ECO:0000313" key="14">
    <source>
        <dbReference type="EMBL" id="GHE44151.1"/>
    </source>
</evidence>
<organism evidence="14 15">
    <name type="scientific">Vulcaniibacterium thermophilum</name>
    <dbReference type="NCBI Taxonomy" id="1169913"/>
    <lineage>
        <taxon>Bacteria</taxon>
        <taxon>Pseudomonadati</taxon>
        <taxon>Pseudomonadota</taxon>
        <taxon>Gammaproteobacteria</taxon>
        <taxon>Lysobacterales</taxon>
        <taxon>Lysobacteraceae</taxon>
        <taxon>Vulcaniibacterium</taxon>
    </lineage>
</organism>
<evidence type="ECO:0000256" key="9">
    <source>
        <dbReference type="ARBA" id="ARBA00023139"/>
    </source>
</evidence>
<reference evidence="14" key="1">
    <citation type="journal article" date="2014" name="Int. J. Syst. Evol. Microbiol.">
        <title>Complete genome sequence of Corynebacterium casei LMG S-19264T (=DSM 44701T), isolated from a smear-ripened cheese.</title>
        <authorList>
            <consortium name="US DOE Joint Genome Institute (JGI-PGF)"/>
            <person name="Walter F."/>
            <person name="Albersmeier A."/>
            <person name="Kalinowski J."/>
            <person name="Ruckert C."/>
        </authorList>
    </citation>
    <scope>NUCLEOTIDE SEQUENCE</scope>
    <source>
        <strain evidence="14">KCTC 32020</strain>
    </source>
</reference>
<keyword evidence="6 13" id="KW-0732">Signal</keyword>
<evidence type="ECO:0000256" key="7">
    <source>
        <dbReference type="ARBA" id="ARBA00022927"/>
    </source>
</evidence>
<evidence type="ECO:0000256" key="12">
    <source>
        <dbReference type="ARBA" id="ARBA00023288"/>
    </source>
</evidence>
<dbReference type="PROSITE" id="PS51257">
    <property type="entry name" value="PROKAR_LIPOPROTEIN"/>
    <property type="match status" value="1"/>
</dbReference>
<keyword evidence="11" id="KW-0998">Cell outer membrane</keyword>
<evidence type="ECO:0000256" key="8">
    <source>
        <dbReference type="ARBA" id="ARBA00023136"/>
    </source>
</evidence>
<dbReference type="GO" id="GO:0015031">
    <property type="term" value="P:protein transport"/>
    <property type="evidence" value="ECO:0007669"/>
    <property type="project" value="UniProtKB-KW"/>
</dbReference>
<keyword evidence="7" id="KW-0653">Protein transport</keyword>
<gene>
    <name evidence="14" type="ORF">GCM10007167_27350</name>
</gene>
<keyword evidence="5" id="KW-0813">Transport</keyword>
<dbReference type="Pfam" id="PF03550">
    <property type="entry name" value="LolB"/>
    <property type="match status" value="1"/>
</dbReference>
<keyword evidence="9" id="KW-0564">Palmitate</keyword>
<dbReference type="OrthoDB" id="9797618at2"/>
<evidence type="ECO:0000256" key="1">
    <source>
        <dbReference type="ARBA" id="ARBA00004459"/>
    </source>
</evidence>
<dbReference type="AlphaFoldDB" id="A0A919DHV5"/>
<keyword evidence="12" id="KW-0449">Lipoprotein</keyword>
<comment type="caution">
    <text evidence="14">The sequence shown here is derived from an EMBL/GenBank/DDBJ whole genome shotgun (WGS) entry which is preliminary data.</text>
</comment>
<dbReference type="RefSeq" id="WP_146472849.1">
    <property type="nucleotide sequence ID" value="NZ_BNCF01000022.1"/>
</dbReference>
<evidence type="ECO:0000313" key="15">
    <source>
        <dbReference type="Proteomes" id="UP000636453"/>
    </source>
</evidence>
<evidence type="ECO:0000256" key="2">
    <source>
        <dbReference type="ARBA" id="ARBA00009696"/>
    </source>
</evidence>
<evidence type="ECO:0000256" key="11">
    <source>
        <dbReference type="ARBA" id="ARBA00023237"/>
    </source>
</evidence>
<comment type="similarity">
    <text evidence="2">Belongs to the LolB family.</text>
</comment>
<evidence type="ECO:0000256" key="3">
    <source>
        <dbReference type="ARBA" id="ARBA00011245"/>
    </source>
</evidence>
<evidence type="ECO:0000256" key="10">
    <source>
        <dbReference type="ARBA" id="ARBA00023186"/>
    </source>
</evidence>
<keyword evidence="15" id="KW-1185">Reference proteome</keyword>
<keyword evidence="8" id="KW-0472">Membrane</keyword>